<proteinExistence type="predicted"/>
<feature type="region of interest" description="Disordered" evidence="1">
    <location>
        <begin position="97"/>
        <end position="129"/>
    </location>
</feature>
<evidence type="ECO:0000313" key="3">
    <source>
        <dbReference type="Proteomes" id="UP000281738"/>
    </source>
</evidence>
<reference evidence="2 3" key="1">
    <citation type="submission" date="2018-11" db="EMBL/GenBank/DDBJ databases">
        <title>Sequencing the genomes of 1000 actinobacteria strains.</title>
        <authorList>
            <person name="Klenk H.-P."/>
        </authorList>
    </citation>
    <scope>NUCLEOTIDE SEQUENCE [LARGE SCALE GENOMIC DNA]</scope>
    <source>
        <strain evidence="2 3">DSM 12652</strain>
    </source>
</reference>
<evidence type="ECO:0000256" key="1">
    <source>
        <dbReference type="SAM" id="MobiDB-lite"/>
    </source>
</evidence>
<keyword evidence="3" id="KW-1185">Reference proteome</keyword>
<feature type="compositionally biased region" description="Basic residues" evidence="1">
    <location>
        <begin position="56"/>
        <end position="70"/>
    </location>
</feature>
<feature type="region of interest" description="Disordered" evidence="1">
    <location>
        <begin position="50"/>
        <end position="79"/>
    </location>
</feature>
<feature type="region of interest" description="Disordered" evidence="1">
    <location>
        <begin position="143"/>
        <end position="170"/>
    </location>
</feature>
<feature type="compositionally biased region" description="Polar residues" evidence="1">
    <location>
        <begin position="216"/>
        <end position="243"/>
    </location>
</feature>
<feature type="compositionally biased region" description="Basic residues" evidence="1">
    <location>
        <begin position="145"/>
        <end position="157"/>
    </location>
</feature>
<evidence type="ECO:0000313" key="2">
    <source>
        <dbReference type="EMBL" id="ROR91466.1"/>
    </source>
</evidence>
<protein>
    <submittedName>
        <fullName evidence="2">Uncharacterized protein</fullName>
    </submittedName>
</protein>
<sequence>MVGQRLCDDTQRLFPALPARSTSVDPTCSDRSFRAVGETSRPTWLQPVRRTNGPTRQHRGTSRRQVRRGRALFQRSASSRSTMIACSAARLGCGMAARPGDLERPTTESGPRPGRRALTHASPGQHQPILEPNRVREGAVQKRLTQPRHRSPGHARRHAADRERLGRGVHPPCRWTSAALPISPRTPPGVVVAVVAAFCSGVHVLQSWPPRPRRPSSTVTKATSTSCTDVPSSSGSVPATASVSGLGEVESPG</sequence>
<accession>A0A3N2CVH5</accession>
<name>A0A3N2CVH5_9ACTN</name>
<dbReference type="EMBL" id="RKHO01000001">
    <property type="protein sequence ID" value="ROR91466.1"/>
    <property type="molecule type" value="Genomic_DNA"/>
</dbReference>
<feature type="region of interest" description="Disordered" evidence="1">
    <location>
        <begin position="207"/>
        <end position="253"/>
    </location>
</feature>
<gene>
    <name evidence="2" type="ORF">EDD33_2333</name>
</gene>
<organism evidence="2 3">
    <name type="scientific">Nocardioides aurantiacus</name>
    <dbReference type="NCBI Taxonomy" id="86796"/>
    <lineage>
        <taxon>Bacteria</taxon>
        <taxon>Bacillati</taxon>
        <taxon>Actinomycetota</taxon>
        <taxon>Actinomycetes</taxon>
        <taxon>Propionibacteriales</taxon>
        <taxon>Nocardioidaceae</taxon>
        <taxon>Nocardioides</taxon>
    </lineage>
</organism>
<dbReference type="Proteomes" id="UP000281738">
    <property type="component" value="Unassembled WGS sequence"/>
</dbReference>
<dbReference type="AlphaFoldDB" id="A0A3N2CVH5"/>
<comment type="caution">
    <text evidence="2">The sequence shown here is derived from an EMBL/GenBank/DDBJ whole genome shotgun (WGS) entry which is preliminary data.</text>
</comment>